<dbReference type="CDD" id="cd00333">
    <property type="entry name" value="MIP"/>
    <property type="match status" value="1"/>
</dbReference>
<evidence type="ECO:0000256" key="2">
    <source>
        <dbReference type="ARBA" id="ARBA00006175"/>
    </source>
</evidence>
<feature type="transmembrane region" description="Helical" evidence="9">
    <location>
        <begin position="90"/>
        <end position="111"/>
    </location>
</feature>
<evidence type="ECO:0000256" key="3">
    <source>
        <dbReference type="ARBA" id="ARBA00022448"/>
    </source>
</evidence>
<feature type="transmembrane region" description="Helical" evidence="9">
    <location>
        <begin position="176"/>
        <end position="198"/>
    </location>
</feature>
<comment type="similarity">
    <text evidence="2 8">Belongs to the MIP/aquaporin (TC 1.A.8) family.</text>
</comment>
<dbReference type="PANTHER" id="PTHR19139:SF199">
    <property type="entry name" value="MIP17260P"/>
    <property type="match status" value="1"/>
</dbReference>
<evidence type="ECO:0000256" key="7">
    <source>
        <dbReference type="ARBA" id="ARBA00023136"/>
    </source>
</evidence>
<dbReference type="GO" id="GO:0048878">
    <property type="term" value="P:chemical homeostasis"/>
    <property type="evidence" value="ECO:0007669"/>
    <property type="project" value="UniProtKB-ARBA"/>
</dbReference>
<proteinExistence type="inferred from homology"/>
<feature type="transmembrane region" description="Helical" evidence="9">
    <location>
        <begin position="251"/>
        <end position="272"/>
    </location>
</feature>
<gene>
    <name evidence="10" type="ORF">CHS0354_023404</name>
</gene>
<reference evidence="10" key="3">
    <citation type="submission" date="2023-05" db="EMBL/GenBank/DDBJ databases">
        <authorList>
            <person name="Smith C.H."/>
        </authorList>
    </citation>
    <scope>NUCLEOTIDE SEQUENCE</scope>
    <source>
        <strain evidence="10">CHS0354</strain>
        <tissue evidence="10">Mantle</tissue>
    </source>
</reference>
<dbReference type="InterPro" id="IPR000425">
    <property type="entry name" value="MIP"/>
</dbReference>
<dbReference type="PRINTS" id="PR00783">
    <property type="entry name" value="MINTRINSICP"/>
</dbReference>
<evidence type="ECO:0000313" key="11">
    <source>
        <dbReference type="Proteomes" id="UP001195483"/>
    </source>
</evidence>
<dbReference type="Proteomes" id="UP001195483">
    <property type="component" value="Unassembled WGS sequence"/>
</dbReference>
<keyword evidence="4 8" id="KW-0812">Transmembrane</keyword>
<accession>A0AAE0WB63</accession>
<dbReference type="InterPro" id="IPR023271">
    <property type="entry name" value="Aquaporin-like"/>
</dbReference>
<name>A0AAE0WB63_9BIVA</name>
<dbReference type="NCBIfam" id="TIGR00861">
    <property type="entry name" value="MIP"/>
    <property type="match status" value="1"/>
</dbReference>
<evidence type="ECO:0000256" key="6">
    <source>
        <dbReference type="ARBA" id="ARBA00022989"/>
    </source>
</evidence>
<dbReference type="InterPro" id="IPR034294">
    <property type="entry name" value="Aquaporin_transptr"/>
</dbReference>
<dbReference type="Gene3D" id="1.20.1080.10">
    <property type="entry name" value="Glycerol uptake facilitator protein"/>
    <property type="match status" value="1"/>
</dbReference>
<keyword evidence="5" id="KW-0677">Repeat</keyword>
<dbReference type="GO" id="GO:0005886">
    <property type="term" value="C:plasma membrane"/>
    <property type="evidence" value="ECO:0007669"/>
    <property type="project" value="UniProtKB-ARBA"/>
</dbReference>
<comment type="caution">
    <text evidence="10">The sequence shown here is derived from an EMBL/GenBank/DDBJ whole genome shotgun (WGS) entry which is preliminary data.</text>
</comment>
<feature type="transmembrane region" description="Helical" evidence="9">
    <location>
        <begin position="42"/>
        <end position="61"/>
    </location>
</feature>
<dbReference type="FunFam" id="1.20.1080.10:FF:000009">
    <property type="entry name" value="aquaporin-4 isoform X1"/>
    <property type="match status" value="1"/>
</dbReference>
<dbReference type="PANTHER" id="PTHR19139">
    <property type="entry name" value="AQUAPORIN TRANSPORTER"/>
    <property type="match status" value="1"/>
</dbReference>
<keyword evidence="6 9" id="KW-1133">Transmembrane helix</keyword>
<evidence type="ECO:0000256" key="9">
    <source>
        <dbReference type="SAM" id="Phobius"/>
    </source>
</evidence>
<evidence type="ECO:0000256" key="5">
    <source>
        <dbReference type="ARBA" id="ARBA00022737"/>
    </source>
</evidence>
<evidence type="ECO:0000256" key="4">
    <source>
        <dbReference type="ARBA" id="ARBA00022692"/>
    </source>
</evidence>
<evidence type="ECO:0000256" key="8">
    <source>
        <dbReference type="RuleBase" id="RU000477"/>
    </source>
</evidence>
<comment type="subcellular location">
    <subcellularLocation>
        <location evidence="1">Membrane</location>
        <topology evidence="1">Multi-pass membrane protein</topology>
    </subcellularLocation>
</comment>
<reference evidence="10" key="2">
    <citation type="journal article" date="2021" name="Genome Biol. Evol.">
        <title>Developing a high-quality reference genome for a parasitic bivalve with doubly uniparental inheritance (Bivalvia: Unionida).</title>
        <authorList>
            <person name="Smith C.H."/>
        </authorList>
    </citation>
    <scope>NUCLEOTIDE SEQUENCE</scope>
    <source>
        <strain evidence="10">CHS0354</strain>
        <tissue evidence="10">Mantle</tissue>
    </source>
</reference>
<feature type="transmembrane region" description="Helical" evidence="9">
    <location>
        <begin position="205"/>
        <end position="224"/>
    </location>
</feature>
<evidence type="ECO:0000256" key="1">
    <source>
        <dbReference type="ARBA" id="ARBA00004141"/>
    </source>
</evidence>
<organism evidence="10 11">
    <name type="scientific">Potamilus streckersoni</name>
    <dbReference type="NCBI Taxonomy" id="2493646"/>
    <lineage>
        <taxon>Eukaryota</taxon>
        <taxon>Metazoa</taxon>
        <taxon>Spiralia</taxon>
        <taxon>Lophotrochozoa</taxon>
        <taxon>Mollusca</taxon>
        <taxon>Bivalvia</taxon>
        <taxon>Autobranchia</taxon>
        <taxon>Heteroconchia</taxon>
        <taxon>Palaeoheterodonta</taxon>
        <taxon>Unionida</taxon>
        <taxon>Unionoidea</taxon>
        <taxon>Unionidae</taxon>
        <taxon>Ambleminae</taxon>
        <taxon>Lampsilini</taxon>
        <taxon>Potamilus</taxon>
    </lineage>
</organism>
<sequence length="337" mass="36825">MSGENSRLGTNHPEADTSERLTKFRMLTSLDDMVSLRFWKAVWAEFIGTLILVLVGCGSFIQNWPSDRNAGLKINDTAVGAINNYYTTDVVQIALAFGLSVATVIWLIGHISGGHINPAVTCAMLITRRVSLARALIFITVQLLGAIVGAGILRGVTPRDRQGTLGCTLLGQGVDGGMGVGVEFCITFVLVLTVFATYDKHRKDLAGSFPLAIGLSVTTCHLFAVKFTGSSMNTARSFGPAVVMGIWKDNWVYWLGPILGGMLAGLIYDNVFAANASLEKCRAFLFGGQYDDDKYPAKKYKIRVIEEEYEKSKGDEEIFSFCADKEPKHDLNTETRQ</sequence>
<keyword evidence="11" id="KW-1185">Reference proteome</keyword>
<keyword evidence="3 8" id="KW-0813">Transport</keyword>
<dbReference type="EMBL" id="JAEAOA010001411">
    <property type="protein sequence ID" value="KAK3607005.1"/>
    <property type="molecule type" value="Genomic_DNA"/>
</dbReference>
<dbReference type="SUPFAM" id="SSF81338">
    <property type="entry name" value="Aquaporin-like"/>
    <property type="match status" value="1"/>
</dbReference>
<dbReference type="AlphaFoldDB" id="A0AAE0WB63"/>
<feature type="transmembrane region" description="Helical" evidence="9">
    <location>
        <begin position="132"/>
        <end position="156"/>
    </location>
</feature>
<evidence type="ECO:0008006" key="12">
    <source>
        <dbReference type="Google" id="ProtNLM"/>
    </source>
</evidence>
<reference evidence="10" key="1">
    <citation type="journal article" date="2021" name="Genome Biol. Evol.">
        <title>A High-Quality Reference Genome for a Parasitic Bivalve with Doubly Uniparental Inheritance (Bivalvia: Unionida).</title>
        <authorList>
            <person name="Smith C.H."/>
        </authorList>
    </citation>
    <scope>NUCLEOTIDE SEQUENCE</scope>
    <source>
        <strain evidence="10">CHS0354</strain>
    </source>
</reference>
<dbReference type="Pfam" id="PF00230">
    <property type="entry name" value="MIP"/>
    <property type="match status" value="1"/>
</dbReference>
<evidence type="ECO:0000313" key="10">
    <source>
        <dbReference type="EMBL" id="KAK3607005.1"/>
    </source>
</evidence>
<dbReference type="GO" id="GO:0015250">
    <property type="term" value="F:water channel activity"/>
    <property type="evidence" value="ECO:0007669"/>
    <property type="project" value="TreeGrafter"/>
</dbReference>
<protein>
    <recommendedName>
        <fullName evidence="12">Aquaporin</fullName>
    </recommendedName>
</protein>
<keyword evidence="7 9" id="KW-0472">Membrane</keyword>